<evidence type="ECO:0000313" key="3">
    <source>
        <dbReference type="Proteomes" id="UP000663937"/>
    </source>
</evidence>
<feature type="transmembrane region" description="Helical" evidence="1">
    <location>
        <begin position="12"/>
        <end position="38"/>
    </location>
</feature>
<dbReference type="GO" id="GO:0051213">
    <property type="term" value="F:dioxygenase activity"/>
    <property type="evidence" value="ECO:0007669"/>
    <property type="project" value="UniProtKB-KW"/>
</dbReference>
<keyword evidence="1" id="KW-0472">Membrane</keyword>
<evidence type="ECO:0000256" key="1">
    <source>
        <dbReference type="SAM" id="Phobius"/>
    </source>
</evidence>
<keyword evidence="1" id="KW-0812">Transmembrane</keyword>
<keyword evidence="3" id="KW-1185">Reference proteome</keyword>
<evidence type="ECO:0000313" key="2">
    <source>
        <dbReference type="EMBL" id="QTE29932.1"/>
    </source>
</evidence>
<feature type="transmembrane region" description="Helical" evidence="1">
    <location>
        <begin position="145"/>
        <end position="168"/>
    </location>
</feature>
<accession>A0A8A4ZDA4</accession>
<keyword evidence="2" id="KW-0560">Oxidoreductase</keyword>
<dbReference type="RefSeq" id="WP_227424247.1">
    <property type="nucleotide sequence ID" value="NZ_CP071868.1"/>
</dbReference>
<dbReference type="Proteomes" id="UP000663937">
    <property type="component" value="Chromosome"/>
</dbReference>
<dbReference type="KEGG" id="psic:J4E96_02590"/>
<keyword evidence="1" id="KW-1133">Transmembrane helix</keyword>
<name>A0A8A4ZDA4_9MICO</name>
<protein>
    <submittedName>
        <fullName evidence="2">Aromatic ring-opening dioxygenase LigA</fullName>
    </submittedName>
</protein>
<proteinExistence type="predicted"/>
<keyword evidence="2" id="KW-0223">Dioxygenase</keyword>
<dbReference type="EMBL" id="CP071868">
    <property type="protein sequence ID" value="QTE29932.1"/>
    <property type="molecule type" value="Genomic_DNA"/>
</dbReference>
<organism evidence="2 3">
    <name type="scientific">Pengzhenrongella sicca</name>
    <dbReference type="NCBI Taxonomy" id="2819238"/>
    <lineage>
        <taxon>Bacteria</taxon>
        <taxon>Bacillati</taxon>
        <taxon>Actinomycetota</taxon>
        <taxon>Actinomycetes</taxon>
        <taxon>Micrococcales</taxon>
        <taxon>Pengzhenrongella</taxon>
    </lineage>
</organism>
<dbReference type="AlphaFoldDB" id="A0A8A4ZDA4"/>
<reference evidence="2" key="1">
    <citation type="submission" date="2021-03" db="EMBL/GenBank/DDBJ databases">
        <title>Pengzhenrongella sicca gen. nov., sp. nov., a new member of suborder Micrococcineae isolated from High-Arctic tundra soil.</title>
        <authorList>
            <person name="Peng F."/>
        </authorList>
    </citation>
    <scope>NUCLEOTIDE SEQUENCE</scope>
    <source>
        <strain evidence="2">LRZ-2</strain>
    </source>
</reference>
<gene>
    <name evidence="2" type="ORF">J4E96_02590</name>
</gene>
<sequence length="191" mass="19332">MSSTTTNSTNPMVKLIGLVLLVAAVVMVAAGATTWAFVTSALKDENITVSAVTEEEPGSLAGKPVAGPFTAYAQANAIAHHALAGAEGRTYAELGEASNALKAELAADGKSEAEIAEDEGVLEIAAQRTTAMNGSFLRASLFTSVVSYGVAALVMGLGLLFGLLGFALRSISTTTVVTTATPTERPVASAV</sequence>